<protein>
    <recommendedName>
        <fullName evidence="6">Aminotransferase</fullName>
        <ecNumber evidence="6">2.6.1.-</ecNumber>
    </recommendedName>
</protein>
<dbReference type="EMBL" id="SDGV01000023">
    <property type="protein sequence ID" value="THB60453.1"/>
    <property type="molecule type" value="Genomic_DNA"/>
</dbReference>
<evidence type="ECO:0000256" key="6">
    <source>
        <dbReference type="RuleBase" id="RU000481"/>
    </source>
</evidence>
<dbReference type="OrthoDB" id="9802328at2"/>
<keyword evidence="3 6" id="KW-0032">Aminotransferase</keyword>
<dbReference type="SUPFAM" id="SSF53383">
    <property type="entry name" value="PLP-dependent transferases"/>
    <property type="match status" value="1"/>
</dbReference>
<dbReference type="AlphaFoldDB" id="A0A4S3B4B2"/>
<dbReference type="InterPro" id="IPR015421">
    <property type="entry name" value="PyrdxlP-dep_Trfase_major"/>
</dbReference>
<gene>
    <name evidence="8" type="ORF">ESZ54_10260</name>
</gene>
<keyword evidence="9" id="KW-1185">Reference proteome</keyword>
<keyword evidence="5" id="KW-0663">Pyridoxal phosphate</keyword>
<evidence type="ECO:0000256" key="1">
    <source>
        <dbReference type="ARBA" id="ARBA00001933"/>
    </source>
</evidence>
<dbReference type="InterPro" id="IPR004839">
    <property type="entry name" value="Aminotransferase_I/II_large"/>
</dbReference>
<evidence type="ECO:0000259" key="7">
    <source>
        <dbReference type="Pfam" id="PF00155"/>
    </source>
</evidence>
<dbReference type="InterPro" id="IPR015424">
    <property type="entry name" value="PyrdxlP-dep_Trfase"/>
</dbReference>
<organism evidence="8 9">
    <name type="scientific">Vagococcus silagei</name>
    <dbReference type="NCBI Taxonomy" id="2508885"/>
    <lineage>
        <taxon>Bacteria</taxon>
        <taxon>Bacillati</taxon>
        <taxon>Bacillota</taxon>
        <taxon>Bacilli</taxon>
        <taxon>Lactobacillales</taxon>
        <taxon>Enterococcaceae</taxon>
        <taxon>Vagococcus</taxon>
    </lineage>
</organism>
<dbReference type="InterPro" id="IPR015422">
    <property type="entry name" value="PyrdxlP-dep_Trfase_small"/>
</dbReference>
<dbReference type="InterPro" id="IPR050596">
    <property type="entry name" value="AspAT/PAT-like"/>
</dbReference>
<dbReference type="FunFam" id="3.40.640.10:FF:000033">
    <property type="entry name" value="Aspartate aminotransferase"/>
    <property type="match status" value="1"/>
</dbReference>
<comment type="caution">
    <text evidence="8">The sequence shown here is derived from an EMBL/GenBank/DDBJ whole genome shotgun (WGS) entry which is preliminary data.</text>
</comment>
<keyword evidence="4 6" id="KW-0808">Transferase</keyword>
<dbReference type="PROSITE" id="PS00105">
    <property type="entry name" value="AA_TRANSFER_CLASS_1"/>
    <property type="match status" value="1"/>
</dbReference>
<feature type="domain" description="Aminotransferase class I/classII large" evidence="7">
    <location>
        <begin position="30"/>
        <end position="386"/>
    </location>
</feature>
<sequence length="397" mass="43051">MELANRVLNLKPSATLAAAAKAKSLKQAGKDVLSLTLGEPDFETPQHIKEAAKRSIDNGSASFYTASAGIPELIQAIIERTQADTGVSYQADEVTVGTGAKFLLYALFQAVLNEGDEVLIPTPYWVSYGAQVELAGGKSIIIETDEKNHHKVTVKDLENAKTSRTKALVLNTPSNPTGMIYSEAELRAIGEWAVKNNCLIVSDDIYGKLVYNGHTFTPICSLSEAIKKQTIVINGVSKSYSMTGWRIGYALGDAAIIKQMTKLTSQSISNPTAVSQYAAVEALSGDQSCVEEMRQVFEERLNTAFPLVEALPGVVITKPQGAFYLYPDISETLTLCGYTDVDAWVNDLLEEELVAVVSGKGFGTSSHIRMSYATDMDTILSAVKRIETFINKKIESK</sequence>
<dbReference type="EC" id="2.6.1.-" evidence="6"/>
<evidence type="ECO:0000256" key="5">
    <source>
        <dbReference type="ARBA" id="ARBA00022898"/>
    </source>
</evidence>
<dbReference type="PRINTS" id="PR00753">
    <property type="entry name" value="ACCSYNTHASE"/>
</dbReference>
<comment type="similarity">
    <text evidence="2 6">Belongs to the class-I pyridoxal-phosphate-dependent aminotransferase family.</text>
</comment>
<evidence type="ECO:0000256" key="2">
    <source>
        <dbReference type="ARBA" id="ARBA00007441"/>
    </source>
</evidence>
<dbReference type="PANTHER" id="PTHR46383:SF1">
    <property type="entry name" value="ASPARTATE AMINOTRANSFERASE"/>
    <property type="match status" value="1"/>
</dbReference>
<dbReference type="GO" id="GO:0008483">
    <property type="term" value="F:transaminase activity"/>
    <property type="evidence" value="ECO:0007669"/>
    <property type="project" value="UniProtKB-KW"/>
</dbReference>
<proteinExistence type="inferred from homology"/>
<evidence type="ECO:0000313" key="8">
    <source>
        <dbReference type="EMBL" id="THB60453.1"/>
    </source>
</evidence>
<evidence type="ECO:0000256" key="3">
    <source>
        <dbReference type="ARBA" id="ARBA00022576"/>
    </source>
</evidence>
<dbReference type="RefSeq" id="WP_136137568.1">
    <property type="nucleotide sequence ID" value="NZ_SDGV01000023.1"/>
</dbReference>
<reference evidence="8 9" key="1">
    <citation type="submission" date="2019-01" db="EMBL/GenBank/DDBJ databases">
        <title>Vagococcus silagei sp. nov. isolated from brewer's grain.</title>
        <authorList>
            <person name="Guu J.-R."/>
        </authorList>
    </citation>
    <scope>NUCLEOTIDE SEQUENCE [LARGE SCALE GENOMIC DNA]</scope>
    <source>
        <strain evidence="8 9">2B-2</strain>
    </source>
</reference>
<evidence type="ECO:0000313" key="9">
    <source>
        <dbReference type="Proteomes" id="UP000310506"/>
    </source>
</evidence>
<dbReference type="Proteomes" id="UP000310506">
    <property type="component" value="Unassembled WGS sequence"/>
</dbReference>
<accession>A0A4S3B4B2</accession>
<dbReference type="Pfam" id="PF00155">
    <property type="entry name" value="Aminotran_1_2"/>
    <property type="match status" value="1"/>
</dbReference>
<dbReference type="CDD" id="cd00609">
    <property type="entry name" value="AAT_like"/>
    <property type="match status" value="1"/>
</dbReference>
<evidence type="ECO:0000256" key="4">
    <source>
        <dbReference type="ARBA" id="ARBA00022679"/>
    </source>
</evidence>
<dbReference type="PANTHER" id="PTHR46383">
    <property type="entry name" value="ASPARTATE AMINOTRANSFERASE"/>
    <property type="match status" value="1"/>
</dbReference>
<dbReference type="GO" id="GO:0006520">
    <property type="term" value="P:amino acid metabolic process"/>
    <property type="evidence" value="ECO:0007669"/>
    <property type="project" value="InterPro"/>
</dbReference>
<comment type="cofactor">
    <cofactor evidence="1 6">
        <name>pyridoxal 5'-phosphate</name>
        <dbReference type="ChEBI" id="CHEBI:597326"/>
    </cofactor>
</comment>
<dbReference type="InterPro" id="IPR004838">
    <property type="entry name" value="NHTrfase_class1_PyrdxlP-BS"/>
</dbReference>
<name>A0A4S3B4B2_9ENTE</name>
<dbReference type="Gene3D" id="3.90.1150.10">
    <property type="entry name" value="Aspartate Aminotransferase, domain 1"/>
    <property type="match status" value="1"/>
</dbReference>
<dbReference type="Gene3D" id="3.40.640.10">
    <property type="entry name" value="Type I PLP-dependent aspartate aminotransferase-like (Major domain)"/>
    <property type="match status" value="1"/>
</dbReference>
<dbReference type="GO" id="GO:0030170">
    <property type="term" value="F:pyridoxal phosphate binding"/>
    <property type="evidence" value="ECO:0007669"/>
    <property type="project" value="InterPro"/>
</dbReference>